<dbReference type="PANTHER" id="PTHR30511">
    <property type="entry name" value="ALANINE RACEMASE"/>
    <property type="match status" value="1"/>
</dbReference>
<evidence type="ECO:0000313" key="4">
    <source>
        <dbReference type="Proteomes" id="UP000749471"/>
    </source>
</evidence>
<comment type="caution">
    <text evidence="3">The sequence shown here is derived from an EMBL/GenBank/DDBJ whole genome shotgun (WGS) entry which is preliminary data.</text>
</comment>
<dbReference type="CDD" id="cd06811">
    <property type="entry name" value="PLPDE_III_yhfX_like"/>
    <property type="match status" value="1"/>
</dbReference>
<evidence type="ECO:0000313" key="3">
    <source>
        <dbReference type="EMBL" id="MBU5438023.1"/>
    </source>
</evidence>
<dbReference type="Proteomes" id="UP000749471">
    <property type="component" value="Unassembled WGS sequence"/>
</dbReference>
<sequence>MFLNRLIKTNPQLLKTAFEFHRSGIINPDTYVLDLDSILENAKALIETANDNSISLYMMTKQIGRNPKVAKAISKVGINKAVVVDPWEAITLAKEGIKIGNVGHLVQIPSNMLEEIIRFSPEVITVFSLDKAREISNISKRMGITSKLMLRVIGPDDMIYNGQVGGFREENIIKSIKEIQKLPNVEIEGITAFPCLLFNYETGKVEKTENAITLQRTIEKIRKELQLQINQINMPSVTCIETIPLLKKLGATHGEPGHALTGTTPLHGYTEQKEKIAMAYVSEISHLYEDKAYVYGGGFYNRSHLKGAVVGNTYDNLINNFLLAEDNCSESIDYYGTLELGKNRVKVGDTAIYCFRTQIFVTRSKVAVVEGISRGRPKLLGIYDSLGRKIN</sequence>
<dbReference type="RefSeq" id="WP_216518762.1">
    <property type="nucleotide sequence ID" value="NZ_JAHLPM010000006.1"/>
</dbReference>
<protein>
    <submittedName>
        <fullName evidence="3">YhfX family PLP-dependent enzyme</fullName>
    </submittedName>
</protein>
<gene>
    <name evidence="3" type="ORF">KQI42_08390</name>
</gene>
<evidence type="ECO:0000259" key="1">
    <source>
        <dbReference type="Pfam" id="PF01168"/>
    </source>
</evidence>
<dbReference type="PANTHER" id="PTHR30511:SF3">
    <property type="entry name" value="LYSINE RACEMASE"/>
    <property type="match status" value="1"/>
</dbReference>
<dbReference type="InterPro" id="IPR001608">
    <property type="entry name" value="Ala_racemase_N"/>
</dbReference>
<organism evidence="3 4">
    <name type="scientific">Tissierella simiarum</name>
    <dbReference type="NCBI Taxonomy" id="2841534"/>
    <lineage>
        <taxon>Bacteria</taxon>
        <taxon>Bacillati</taxon>
        <taxon>Bacillota</taxon>
        <taxon>Tissierellia</taxon>
        <taxon>Tissierellales</taxon>
        <taxon>Tissierellaceae</taxon>
        <taxon>Tissierella</taxon>
    </lineage>
</organism>
<reference evidence="3 4" key="1">
    <citation type="submission" date="2021-06" db="EMBL/GenBank/DDBJ databases">
        <authorList>
            <person name="Sun Q."/>
            <person name="Li D."/>
        </authorList>
    </citation>
    <scope>NUCLEOTIDE SEQUENCE [LARGE SCALE GENOMIC DNA]</scope>
    <source>
        <strain evidence="3 4">MSJ-40</strain>
    </source>
</reference>
<feature type="domain" description="Alanine racemase N-terminal" evidence="1">
    <location>
        <begin position="34"/>
        <end position="265"/>
    </location>
</feature>
<dbReference type="Pfam" id="PF21279">
    <property type="entry name" value="YhfX-like_C"/>
    <property type="match status" value="1"/>
</dbReference>
<dbReference type="Pfam" id="PF01168">
    <property type="entry name" value="Ala_racemase_N"/>
    <property type="match status" value="1"/>
</dbReference>
<evidence type="ECO:0000259" key="2">
    <source>
        <dbReference type="Pfam" id="PF21279"/>
    </source>
</evidence>
<name>A0ABS6E719_9FIRM</name>
<dbReference type="InterPro" id="IPR000821">
    <property type="entry name" value="Ala_racemase"/>
</dbReference>
<proteinExistence type="predicted"/>
<accession>A0ABS6E719</accession>
<keyword evidence="4" id="KW-1185">Reference proteome</keyword>
<dbReference type="InterPro" id="IPR048449">
    <property type="entry name" value="YhfX-like_C"/>
</dbReference>
<feature type="domain" description="YhfX-like C-terminal" evidence="2">
    <location>
        <begin position="280"/>
        <end position="379"/>
    </location>
</feature>
<dbReference type="EMBL" id="JAHLPM010000006">
    <property type="protein sequence ID" value="MBU5438023.1"/>
    <property type="molecule type" value="Genomic_DNA"/>
</dbReference>